<dbReference type="SUPFAM" id="SSF54928">
    <property type="entry name" value="RNA-binding domain, RBD"/>
    <property type="match status" value="1"/>
</dbReference>
<dbReference type="EMBL" id="PKFO01000011">
    <property type="protein sequence ID" value="PVH23584.1"/>
    <property type="molecule type" value="Genomic_DNA"/>
</dbReference>
<dbReference type="PROSITE" id="PS50102">
    <property type="entry name" value="RRM"/>
    <property type="match status" value="2"/>
</dbReference>
<dbReference type="InterPro" id="IPR035979">
    <property type="entry name" value="RBD_domain_sf"/>
</dbReference>
<accession>A0A2V1B0N9</accession>
<keyword evidence="6" id="KW-1185">Reference proteome</keyword>
<name>A0A2V1B0N9_9ASCO</name>
<dbReference type="InterPro" id="IPR012677">
    <property type="entry name" value="Nucleotide-bd_a/b_plait_sf"/>
</dbReference>
<comment type="caution">
    <text evidence="5">The sequence shown here is derived from an EMBL/GenBank/DDBJ whole genome shotgun (WGS) entry which is preliminary data.</text>
</comment>
<gene>
    <name evidence="5" type="ORF">CXQ85_003874</name>
</gene>
<evidence type="ECO:0000256" key="3">
    <source>
        <dbReference type="SAM" id="MobiDB-lite"/>
    </source>
</evidence>
<proteinExistence type="predicted"/>
<dbReference type="GO" id="GO:0003723">
    <property type="term" value="F:RNA binding"/>
    <property type="evidence" value="ECO:0007669"/>
    <property type="project" value="UniProtKB-UniRule"/>
</dbReference>
<feature type="domain" description="RRM" evidence="4">
    <location>
        <begin position="2"/>
        <end position="81"/>
    </location>
</feature>
<evidence type="ECO:0000313" key="5">
    <source>
        <dbReference type="EMBL" id="PVH23584.1"/>
    </source>
</evidence>
<reference evidence="5 6" key="1">
    <citation type="submission" date="2017-12" db="EMBL/GenBank/DDBJ databases">
        <title>Genome Sequence of a Multidrug-Resistant Candida haemulonii Isolate from a Patient with Chronic Leg Ulcers in Israel.</title>
        <authorList>
            <person name="Chow N.A."/>
            <person name="Gade L."/>
            <person name="Batra D."/>
            <person name="Rowe L.A."/>
            <person name="Ben-Ami R."/>
            <person name="Loparev V.N."/>
            <person name="Litvintseva A.P."/>
        </authorList>
    </citation>
    <scope>NUCLEOTIDE SEQUENCE [LARGE SCALE GENOMIC DNA]</scope>
    <source>
        <strain evidence="5 6">B11899</strain>
    </source>
</reference>
<dbReference type="PANTHER" id="PTHR23189">
    <property type="entry name" value="RNA RECOGNITION MOTIF-CONTAINING"/>
    <property type="match status" value="1"/>
</dbReference>
<evidence type="ECO:0000256" key="2">
    <source>
        <dbReference type="PROSITE-ProRule" id="PRU00176"/>
    </source>
</evidence>
<dbReference type="SMART" id="SM00360">
    <property type="entry name" value="RRM"/>
    <property type="match status" value="2"/>
</dbReference>
<dbReference type="OrthoDB" id="266020at2759"/>
<evidence type="ECO:0000256" key="1">
    <source>
        <dbReference type="ARBA" id="ARBA00022884"/>
    </source>
</evidence>
<dbReference type="VEuPathDB" id="FungiDB:CXQ85_003874"/>
<dbReference type="Pfam" id="PF00076">
    <property type="entry name" value="RRM_1"/>
    <property type="match status" value="2"/>
</dbReference>
<keyword evidence="1 2" id="KW-0694">RNA-binding</keyword>
<sequence>MHTVYVNHINEKIAQHKLQRVLRRLFGRYGTVLQVTSHGNLKMKGQAFITFEDAKSSEKAMAKLQNYPLFKKPISISLAKSESDDLLLKEGKTDLVEERKQKKAQRNEEQAKEKKSTDSGATSKLTKSQVKYWKSLPAHKVLLLQNVDKQHLSTEALETRFSNYASFETARAIPSRNLAFINFENEDAATACLSAFDTTELGTDVLLTYAKK</sequence>
<dbReference type="InterPro" id="IPR000504">
    <property type="entry name" value="RRM_dom"/>
</dbReference>
<dbReference type="RefSeq" id="XP_025344524.1">
    <property type="nucleotide sequence ID" value="XM_025487508.1"/>
</dbReference>
<feature type="domain" description="RRM" evidence="4">
    <location>
        <begin position="140"/>
        <end position="212"/>
    </location>
</feature>
<evidence type="ECO:0000259" key="4">
    <source>
        <dbReference type="PROSITE" id="PS50102"/>
    </source>
</evidence>
<feature type="region of interest" description="Disordered" evidence="3">
    <location>
        <begin position="97"/>
        <end position="123"/>
    </location>
</feature>
<dbReference type="Gene3D" id="3.30.70.330">
    <property type="match status" value="2"/>
</dbReference>
<dbReference type="Proteomes" id="UP000244309">
    <property type="component" value="Unassembled WGS sequence"/>
</dbReference>
<dbReference type="AlphaFoldDB" id="A0A2V1B0N9"/>
<organism evidence="5 6">
    <name type="scientific">Candidozyma haemuli</name>
    <dbReference type="NCBI Taxonomy" id="45357"/>
    <lineage>
        <taxon>Eukaryota</taxon>
        <taxon>Fungi</taxon>
        <taxon>Dikarya</taxon>
        <taxon>Ascomycota</taxon>
        <taxon>Saccharomycotina</taxon>
        <taxon>Pichiomycetes</taxon>
        <taxon>Metschnikowiaceae</taxon>
        <taxon>Candidozyma</taxon>
    </lineage>
</organism>
<protein>
    <recommendedName>
        <fullName evidence="4">RRM domain-containing protein</fullName>
    </recommendedName>
</protein>
<feature type="compositionally biased region" description="Basic and acidic residues" evidence="3">
    <location>
        <begin position="97"/>
        <end position="117"/>
    </location>
</feature>
<dbReference type="GeneID" id="37009204"/>
<evidence type="ECO:0000313" key="6">
    <source>
        <dbReference type="Proteomes" id="UP000244309"/>
    </source>
</evidence>
<dbReference type="STRING" id="45357.A0A2V1B0N9"/>